<sequence>MDDLIYNQRFWPDRGNVMRAEDAVIENISMDNRTGFVTISYRDTNDYCMNEQVVVLAVDRDTVIRDAFGNPMSFRDLRQGMTVDAEFSAMMTRSMPPQSRAYRITVVNRMEETHVTEGMVLDVDLNNRFLYTGNPNDIYSQIRFVITDSTVIRDRRGRQIRLRDLRIGDFVRVIHATFMTMSIPPQTTAFEVQVL</sequence>
<evidence type="ECO:0000313" key="1">
    <source>
        <dbReference type="EMBL" id="TWH81810.1"/>
    </source>
</evidence>
<gene>
    <name evidence="1" type="ORF">LY60_01567</name>
</gene>
<keyword evidence="2" id="KW-1185">Reference proteome</keyword>
<proteinExistence type="predicted"/>
<name>A0A562JF34_9FIRM</name>
<comment type="caution">
    <text evidence="1">The sequence shown here is derived from an EMBL/GenBank/DDBJ whole genome shotgun (WGS) entry which is preliminary data.</text>
</comment>
<reference evidence="1 2" key="1">
    <citation type="submission" date="2019-07" db="EMBL/GenBank/DDBJ databases">
        <title>Genomic Encyclopedia of Type Strains, Phase I: the one thousand microbial genomes (KMG-I) project.</title>
        <authorList>
            <person name="Kyrpides N."/>
        </authorList>
    </citation>
    <scope>NUCLEOTIDE SEQUENCE [LARGE SCALE GENOMIC DNA]</scope>
    <source>
        <strain evidence="1 2">DSM 13558</strain>
    </source>
</reference>
<organism evidence="1 2">
    <name type="scientific">Sedimentibacter saalensis</name>
    <dbReference type="NCBI Taxonomy" id="130788"/>
    <lineage>
        <taxon>Bacteria</taxon>
        <taxon>Bacillati</taxon>
        <taxon>Bacillota</taxon>
        <taxon>Tissierellia</taxon>
        <taxon>Sedimentibacter</taxon>
    </lineage>
</organism>
<accession>A0A562JF34</accession>
<protein>
    <submittedName>
        <fullName evidence="1">Uncharacterized protein</fullName>
    </submittedName>
</protein>
<dbReference type="EMBL" id="VLKH01000003">
    <property type="protein sequence ID" value="TWH81810.1"/>
    <property type="molecule type" value="Genomic_DNA"/>
</dbReference>
<dbReference type="Proteomes" id="UP000315343">
    <property type="component" value="Unassembled WGS sequence"/>
</dbReference>
<dbReference type="OrthoDB" id="2029085at2"/>
<dbReference type="RefSeq" id="WP_145082053.1">
    <property type="nucleotide sequence ID" value="NZ_JAYFNS010000038.1"/>
</dbReference>
<evidence type="ECO:0000313" key="2">
    <source>
        <dbReference type="Proteomes" id="UP000315343"/>
    </source>
</evidence>
<dbReference type="AlphaFoldDB" id="A0A562JF34"/>